<reference evidence="9 11" key="1">
    <citation type="journal article" date="2015" name="Stand. Genomic Sci.">
        <title>Genomic Encyclopedia of Bacterial and Archaeal Type Strains, Phase III: the genomes of soil and plant-associated and newly described type strains.</title>
        <authorList>
            <person name="Whitman W.B."/>
            <person name="Woyke T."/>
            <person name="Klenk H.P."/>
            <person name="Zhou Y."/>
            <person name="Lilburn T.G."/>
            <person name="Beck B.J."/>
            <person name="De Vos P."/>
            <person name="Vandamme P."/>
            <person name="Eisen J.A."/>
            <person name="Garrity G."/>
            <person name="Hugenholtz P."/>
            <person name="Kyrpides N.C."/>
        </authorList>
    </citation>
    <scope>NUCLEOTIDE SEQUENCE [LARGE SCALE GENOMIC DNA]</scope>
    <source>
        <strain evidence="9 11">CGMCC 1.5380</strain>
    </source>
</reference>
<evidence type="ECO:0000256" key="1">
    <source>
        <dbReference type="ARBA" id="ARBA00004651"/>
    </source>
</evidence>
<comment type="subcellular location">
    <subcellularLocation>
        <location evidence="1">Cell membrane</location>
        <topology evidence="1">Multi-pass membrane protein</topology>
    </subcellularLocation>
</comment>
<keyword evidence="5 6" id="KW-0472">Membrane</keyword>
<reference evidence="9" key="3">
    <citation type="submission" date="2019-07" db="EMBL/GenBank/DDBJ databases">
        <authorList>
            <person name="Whitman W."/>
            <person name="Huntemann M."/>
            <person name="Clum A."/>
            <person name="Pillay M."/>
            <person name="Palaniappan K."/>
            <person name="Varghese N."/>
            <person name="Mikhailova N."/>
            <person name="Stamatis D."/>
            <person name="Reddy T."/>
            <person name="Daum C."/>
            <person name="Shapiro N."/>
            <person name="Ivanova N."/>
            <person name="Kyrpides N."/>
            <person name="Woyke T."/>
        </authorList>
    </citation>
    <scope>NUCLEOTIDE SEQUENCE</scope>
    <source>
        <strain evidence="9">CGMCC 1.5380</strain>
    </source>
</reference>
<dbReference type="Pfam" id="PF01292">
    <property type="entry name" value="Ni_hydr_CYTB"/>
    <property type="match status" value="1"/>
</dbReference>
<evidence type="ECO:0000256" key="5">
    <source>
        <dbReference type="ARBA" id="ARBA00023136"/>
    </source>
</evidence>
<dbReference type="Proteomes" id="UP000254518">
    <property type="component" value="Unassembled WGS sequence"/>
</dbReference>
<evidence type="ECO:0000313" key="9">
    <source>
        <dbReference type="EMBL" id="TWI48090.1"/>
    </source>
</evidence>
<dbReference type="PANTHER" id="PTHR30485:SF0">
    <property type="entry name" value="NI_FE-HYDROGENASE 1 B-TYPE CYTOCHROME SUBUNIT-RELATED"/>
    <property type="match status" value="1"/>
</dbReference>
<keyword evidence="3 6" id="KW-0812">Transmembrane</keyword>
<feature type="transmembrane region" description="Helical" evidence="6">
    <location>
        <begin position="151"/>
        <end position="172"/>
    </location>
</feature>
<evidence type="ECO:0000313" key="11">
    <source>
        <dbReference type="Proteomes" id="UP000321392"/>
    </source>
</evidence>
<evidence type="ECO:0000259" key="7">
    <source>
        <dbReference type="Pfam" id="PF01292"/>
    </source>
</evidence>
<feature type="transmembrane region" description="Helical" evidence="6">
    <location>
        <begin position="117"/>
        <end position="139"/>
    </location>
</feature>
<gene>
    <name evidence="8" type="ORF">DFR66_10545</name>
    <name evidence="9" type="ORF">IQ02_01245</name>
</gene>
<dbReference type="RefSeq" id="WP_242008636.1">
    <property type="nucleotide sequence ID" value="NZ_QQBA01000005.1"/>
</dbReference>
<feature type="transmembrane region" description="Helical" evidence="6">
    <location>
        <begin position="13"/>
        <end position="35"/>
    </location>
</feature>
<dbReference type="EMBL" id="QQBA01000005">
    <property type="protein sequence ID" value="RDI56180.1"/>
    <property type="molecule type" value="Genomic_DNA"/>
</dbReference>
<evidence type="ECO:0000256" key="4">
    <source>
        <dbReference type="ARBA" id="ARBA00022989"/>
    </source>
</evidence>
<reference evidence="8 10" key="2">
    <citation type="submission" date="2018-07" db="EMBL/GenBank/DDBJ databases">
        <title>Genomic Encyclopedia of Type Strains, Phase IV (KMG-IV): sequencing the most valuable type-strain genomes for metagenomic binning, comparative biology and taxonomic classification.</title>
        <authorList>
            <person name="Goeker M."/>
        </authorList>
    </citation>
    <scope>NUCLEOTIDE SEQUENCE [LARGE SCALE GENOMIC DNA]</scope>
    <source>
        <strain evidence="8 10">DSM 19728</strain>
    </source>
</reference>
<dbReference type="Gene3D" id="1.20.950.20">
    <property type="entry name" value="Transmembrane di-heme cytochromes, Chain C"/>
    <property type="match status" value="1"/>
</dbReference>
<proteinExistence type="predicted"/>
<accession>A0A562PVA4</accession>
<keyword evidence="2" id="KW-1003">Cell membrane</keyword>
<keyword evidence="10" id="KW-1185">Reference proteome</keyword>
<dbReference type="GO" id="GO:0022904">
    <property type="term" value="P:respiratory electron transport chain"/>
    <property type="evidence" value="ECO:0007669"/>
    <property type="project" value="InterPro"/>
</dbReference>
<comment type="caution">
    <text evidence="9">The sequence shown here is derived from an EMBL/GenBank/DDBJ whole genome shotgun (WGS) entry which is preliminary data.</text>
</comment>
<dbReference type="GO" id="GO:0009055">
    <property type="term" value="F:electron transfer activity"/>
    <property type="evidence" value="ECO:0007669"/>
    <property type="project" value="InterPro"/>
</dbReference>
<evidence type="ECO:0000313" key="8">
    <source>
        <dbReference type="EMBL" id="RDI56180.1"/>
    </source>
</evidence>
<sequence length="195" mass="22595">MIKNREYSAIYRVMHWSIAICMTLLLITIFLRLTWMNKNNVALIIQDYLATTDQKLTQDQLITLAKKIRKPMWDWHIYIGYALVGLYSIRIALPFFGQMKFSNPFNKDLGIKEKFQYGTYLIFYVCVAISLITGLIIVLGPKDLKEPMEEIHVLSIYYLLAFIVIHLSGVFYSELTTQQGLISRIVSGPKKTSEN</sequence>
<evidence type="ECO:0000313" key="10">
    <source>
        <dbReference type="Proteomes" id="UP000254518"/>
    </source>
</evidence>
<dbReference type="Proteomes" id="UP000321392">
    <property type="component" value="Unassembled WGS sequence"/>
</dbReference>
<evidence type="ECO:0000256" key="2">
    <source>
        <dbReference type="ARBA" id="ARBA00022475"/>
    </source>
</evidence>
<evidence type="ECO:0000256" key="3">
    <source>
        <dbReference type="ARBA" id="ARBA00022692"/>
    </source>
</evidence>
<dbReference type="InterPro" id="IPR011577">
    <property type="entry name" value="Cyt_b561_bac/Ni-Hgenase"/>
</dbReference>
<dbReference type="GO" id="GO:0005886">
    <property type="term" value="C:plasma membrane"/>
    <property type="evidence" value="ECO:0007669"/>
    <property type="project" value="UniProtKB-SubCell"/>
</dbReference>
<evidence type="ECO:0000256" key="6">
    <source>
        <dbReference type="SAM" id="Phobius"/>
    </source>
</evidence>
<dbReference type="InterPro" id="IPR016174">
    <property type="entry name" value="Di-haem_cyt_TM"/>
</dbReference>
<dbReference type="SUPFAM" id="SSF81342">
    <property type="entry name" value="Transmembrane di-heme cytochromes"/>
    <property type="match status" value="1"/>
</dbReference>
<protein>
    <submittedName>
        <fullName evidence="9">Cytochrome b</fullName>
    </submittedName>
</protein>
<dbReference type="AlphaFoldDB" id="A0A562PVA4"/>
<dbReference type="EMBL" id="VLKX01000005">
    <property type="protein sequence ID" value="TWI48090.1"/>
    <property type="molecule type" value="Genomic_DNA"/>
</dbReference>
<name>A0A562PVA4_9FLAO</name>
<dbReference type="PANTHER" id="PTHR30485">
    <property type="entry name" value="NI/FE-HYDROGENASE 1 B-TYPE CYTOCHROME SUBUNIT"/>
    <property type="match status" value="1"/>
</dbReference>
<dbReference type="GO" id="GO:0020037">
    <property type="term" value="F:heme binding"/>
    <property type="evidence" value="ECO:0007669"/>
    <property type="project" value="TreeGrafter"/>
</dbReference>
<feature type="domain" description="Cytochrome b561 bacterial/Ni-hydrogenase" evidence="7">
    <location>
        <begin position="7"/>
        <end position="188"/>
    </location>
</feature>
<dbReference type="InterPro" id="IPR051542">
    <property type="entry name" value="Hydrogenase_cytochrome"/>
</dbReference>
<feature type="transmembrane region" description="Helical" evidence="6">
    <location>
        <begin position="75"/>
        <end position="97"/>
    </location>
</feature>
<keyword evidence="4 6" id="KW-1133">Transmembrane helix</keyword>
<organism evidence="9 11">
    <name type="scientific">Flavobacterium glaciei</name>
    <dbReference type="NCBI Taxonomy" id="386300"/>
    <lineage>
        <taxon>Bacteria</taxon>
        <taxon>Pseudomonadati</taxon>
        <taxon>Bacteroidota</taxon>
        <taxon>Flavobacteriia</taxon>
        <taxon>Flavobacteriales</taxon>
        <taxon>Flavobacteriaceae</taxon>
        <taxon>Flavobacterium</taxon>
    </lineage>
</organism>